<keyword evidence="1" id="KW-0175">Coiled coil</keyword>
<protein>
    <submittedName>
        <fullName evidence="2">Uncharacterized protein</fullName>
    </submittedName>
</protein>
<dbReference type="AlphaFoldDB" id="A0A4V2SKM0"/>
<evidence type="ECO:0000313" key="3">
    <source>
        <dbReference type="Proteomes" id="UP000295733"/>
    </source>
</evidence>
<dbReference type="RefSeq" id="WP_132605773.1">
    <property type="nucleotide sequence ID" value="NZ_NRRP01000075.1"/>
</dbReference>
<name>A0A4V2SKM0_RHOAD</name>
<keyword evidence="3" id="KW-1185">Reference proteome</keyword>
<reference evidence="2 3" key="1">
    <citation type="submission" date="2019-03" db="EMBL/GenBank/DDBJ databases">
        <title>Genomic Encyclopedia of Type Strains, Phase IV (KMG-IV): sequencing the most valuable type-strain genomes for metagenomic binning, comparative biology and taxonomic classification.</title>
        <authorList>
            <person name="Goeker M."/>
        </authorList>
    </citation>
    <scope>NUCLEOTIDE SEQUENCE [LARGE SCALE GENOMIC DNA]</scope>
    <source>
        <strain evidence="2 3">DSM 2781</strain>
    </source>
</reference>
<dbReference type="EMBL" id="SLXL01000023">
    <property type="protein sequence ID" value="TCP19996.1"/>
    <property type="molecule type" value="Genomic_DNA"/>
</dbReference>
<comment type="caution">
    <text evidence="2">The sequence shown here is derived from an EMBL/GenBank/DDBJ whole genome shotgun (WGS) entry which is preliminary data.</text>
</comment>
<dbReference type="Proteomes" id="UP000295733">
    <property type="component" value="Unassembled WGS sequence"/>
</dbReference>
<organism evidence="2 3">
    <name type="scientific">Rhodovulum adriaticum</name>
    <name type="common">Rhodopseudomonas adriatica</name>
    <dbReference type="NCBI Taxonomy" id="35804"/>
    <lineage>
        <taxon>Bacteria</taxon>
        <taxon>Pseudomonadati</taxon>
        <taxon>Pseudomonadota</taxon>
        <taxon>Alphaproteobacteria</taxon>
        <taxon>Rhodobacterales</taxon>
        <taxon>Paracoccaceae</taxon>
        <taxon>Rhodovulum</taxon>
    </lineage>
</organism>
<evidence type="ECO:0000313" key="2">
    <source>
        <dbReference type="EMBL" id="TCP19996.1"/>
    </source>
</evidence>
<proteinExistence type="predicted"/>
<evidence type="ECO:0000256" key="1">
    <source>
        <dbReference type="SAM" id="Coils"/>
    </source>
</evidence>
<sequence length="75" mass="8199">MANTIVIDGQSYDTASLSTHARHLLASIAAVEERLRDEERKLAALETARFVHNAALKSEIVAVRTGVDLRGLLQD</sequence>
<gene>
    <name evidence="2" type="ORF">EV656_1238</name>
</gene>
<feature type="coiled-coil region" evidence="1">
    <location>
        <begin position="21"/>
        <end position="48"/>
    </location>
</feature>
<dbReference type="OrthoDB" id="7873936at2"/>
<accession>A0A4V2SKM0</accession>